<dbReference type="PIRSF" id="PIRSF000495">
    <property type="entry name" value="Amidotransf_hisH"/>
    <property type="match status" value="1"/>
</dbReference>
<comment type="function">
    <text evidence="10">IGPS catalyzes the conversion of PRFAR and glutamine to IGP, AICAR and glutamate. The HisH subunit catalyzes the hydrolysis of glutamine to glutamate and ammonia as part of the synthesis of IGP and AICAR. The resulting ammonia molecule is channeled to the active site of HisF.</text>
</comment>
<evidence type="ECO:0000256" key="6">
    <source>
        <dbReference type="ARBA" id="ARBA00023102"/>
    </source>
</evidence>
<dbReference type="Proteomes" id="UP000482155">
    <property type="component" value="Unassembled WGS sequence"/>
</dbReference>
<dbReference type="AlphaFoldDB" id="A0A6B3SXV2"/>
<feature type="active site" evidence="10 11">
    <location>
        <position position="186"/>
    </location>
</feature>
<evidence type="ECO:0000256" key="9">
    <source>
        <dbReference type="ARBA" id="ARBA00049534"/>
    </source>
</evidence>
<gene>
    <name evidence="10 13" type="primary">hisH</name>
    <name evidence="13" type="ORF">G3574_23330</name>
</gene>
<dbReference type="PANTHER" id="PTHR42701">
    <property type="entry name" value="IMIDAZOLE GLYCEROL PHOSPHATE SYNTHASE SUBUNIT HISH"/>
    <property type="match status" value="1"/>
</dbReference>
<dbReference type="EC" id="3.5.1.2" evidence="10"/>
<comment type="catalytic activity">
    <reaction evidence="9 10">
        <text>L-glutamine + H2O = L-glutamate + NH4(+)</text>
        <dbReference type="Rhea" id="RHEA:15889"/>
        <dbReference type="ChEBI" id="CHEBI:15377"/>
        <dbReference type="ChEBI" id="CHEBI:28938"/>
        <dbReference type="ChEBI" id="CHEBI:29985"/>
        <dbReference type="ChEBI" id="CHEBI:58359"/>
        <dbReference type="EC" id="3.5.1.2"/>
    </reaction>
</comment>
<dbReference type="Gene3D" id="3.40.50.880">
    <property type="match status" value="1"/>
</dbReference>
<dbReference type="PROSITE" id="PS51273">
    <property type="entry name" value="GATASE_TYPE_1"/>
    <property type="match status" value="1"/>
</dbReference>
<keyword evidence="6 10" id="KW-0368">Histidine biosynthesis</keyword>
<dbReference type="GO" id="GO:0016829">
    <property type="term" value="F:lyase activity"/>
    <property type="evidence" value="ECO:0007669"/>
    <property type="project" value="UniProtKB-KW"/>
</dbReference>
<dbReference type="GO" id="GO:0005737">
    <property type="term" value="C:cytoplasm"/>
    <property type="evidence" value="ECO:0007669"/>
    <property type="project" value="UniProtKB-SubCell"/>
</dbReference>
<dbReference type="GO" id="GO:0004359">
    <property type="term" value="F:glutaminase activity"/>
    <property type="evidence" value="ECO:0007669"/>
    <property type="project" value="UniProtKB-EC"/>
</dbReference>
<reference evidence="13 14" key="1">
    <citation type="submission" date="2020-02" db="EMBL/GenBank/DDBJ databases">
        <authorList>
            <person name="Kim M.K."/>
        </authorList>
    </citation>
    <scope>NUCLEOTIDE SEQUENCE [LARGE SCALE GENOMIC DNA]</scope>
    <source>
        <strain evidence="13 14">17J57-3</strain>
    </source>
</reference>
<dbReference type="EC" id="4.3.2.10" evidence="10"/>
<dbReference type="EMBL" id="JAAIVB010000078">
    <property type="protein sequence ID" value="NEX64026.1"/>
    <property type="molecule type" value="Genomic_DNA"/>
</dbReference>
<dbReference type="GO" id="GO:0000107">
    <property type="term" value="F:imidazoleglycerol-phosphate synthase activity"/>
    <property type="evidence" value="ECO:0007669"/>
    <property type="project" value="UniProtKB-UniRule"/>
</dbReference>
<protein>
    <recommendedName>
        <fullName evidence="10">Imidazole glycerol phosphate synthase subunit HisH</fullName>
        <ecNumber evidence="10">4.3.2.10</ecNumber>
    </recommendedName>
    <alternativeName>
        <fullName evidence="10">IGP synthase glutaminase subunit</fullName>
        <ecNumber evidence="10">3.5.1.2</ecNumber>
    </alternativeName>
    <alternativeName>
        <fullName evidence="10">IGP synthase subunit HisH</fullName>
    </alternativeName>
    <alternativeName>
        <fullName evidence="10">ImGP synthase subunit HisH</fullName>
        <shortName evidence="10">IGPS subunit HisH</shortName>
    </alternativeName>
</protein>
<dbReference type="NCBIfam" id="TIGR01855">
    <property type="entry name" value="IMP_synth_hisH"/>
    <property type="match status" value="1"/>
</dbReference>
<keyword evidence="3 10" id="KW-0028">Amino-acid biosynthesis</keyword>
<keyword evidence="4 10" id="KW-0378">Hydrolase</keyword>
<comment type="catalytic activity">
    <reaction evidence="8 10">
        <text>5-[(5-phospho-1-deoxy-D-ribulos-1-ylimino)methylamino]-1-(5-phospho-beta-D-ribosyl)imidazole-4-carboxamide + L-glutamine = D-erythro-1-(imidazol-4-yl)glycerol 3-phosphate + 5-amino-1-(5-phospho-beta-D-ribosyl)imidazole-4-carboxamide + L-glutamate + H(+)</text>
        <dbReference type="Rhea" id="RHEA:24793"/>
        <dbReference type="ChEBI" id="CHEBI:15378"/>
        <dbReference type="ChEBI" id="CHEBI:29985"/>
        <dbReference type="ChEBI" id="CHEBI:58278"/>
        <dbReference type="ChEBI" id="CHEBI:58359"/>
        <dbReference type="ChEBI" id="CHEBI:58475"/>
        <dbReference type="ChEBI" id="CHEBI:58525"/>
        <dbReference type="EC" id="4.3.2.10"/>
    </reaction>
</comment>
<evidence type="ECO:0000256" key="7">
    <source>
        <dbReference type="ARBA" id="ARBA00023239"/>
    </source>
</evidence>
<keyword evidence="5 10" id="KW-0315">Glutamine amidotransferase</keyword>
<feature type="active site" description="Nucleophile" evidence="10 11">
    <location>
        <position position="80"/>
    </location>
</feature>
<name>A0A6B3SXV2_9BURK</name>
<proteinExistence type="inferred from homology"/>
<evidence type="ECO:0000313" key="13">
    <source>
        <dbReference type="EMBL" id="NEX64026.1"/>
    </source>
</evidence>
<evidence type="ECO:0000256" key="4">
    <source>
        <dbReference type="ARBA" id="ARBA00022801"/>
    </source>
</evidence>
<keyword evidence="7 10" id="KW-0456">Lyase</keyword>
<evidence type="ECO:0000313" key="14">
    <source>
        <dbReference type="Proteomes" id="UP000482155"/>
    </source>
</evidence>
<feature type="domain" description="Glutamine amidotransferase" evidence="12">
    <location>
        <begin position="4"/>
        <end position="202"/>
    </location>
</feature>
<comment type="pathway">
    <text evidence="1 10">Amino-acid biosynthesis; L-histidine biosynthesis; L-histidine from 5-phospho-alpha-D-ribose 1-diphosphate: step 5/9.</text>
</comment>
<dbReference type="Pfam" id="PF00117">
    <property type="entry name" value="GATase"/>
    <property type="match status" value="1"/>
</dbReference>
<dbReference type="InterPro" id="IPR029062">
    <property type="entry name" value="Class_I_gatase-like"/>
</dbReference>
<dbReference type="InterPro" id="IPR010139">
    <property type="entry name" value="Imidazole-glycPsynth_HisH"/>
</dbReference>
<dbReference type="InterPro" id="IPR017926">
    <property type="entry name" value="GATASE"/>
</dbReference>
<accession>A0A6B3SXV2</accession>
<dbReference type="GO" id="GO:0000105">
    <property type="term" value="P:L-histidine biosynthetic process"/>
    <property type="evidence" value="ECO:0007669"/>
    <property type="project" value="UniProtKB-UniRule"/>
</dbReference>
<comment type="subunit">
    <text evidence="2 10">Heterodimer of HisH and HisF.</text>
</comment>
<evidence type="ECO:0000256" key="8">
    <source>
        <dbReference type="ARBA" id="ARBA00047838"/>
    </source>
</evidence>
<keyword evidence="10" id="KW-0963">Cytoplasm</keyword>
<evidence type="ECO:0000256" key="3">
    <source>
        <dbReference type="ARBA" id="ARBA00022605"/>
    </source>
</evidence>
<dbReference type="CDD" id="cd01748">
    <property type="entry name" value="GATase1_IGP_Synthase"/>
    <property type="match status" value="1"/>
</dbReference>
<evidence type="ECO:0000256" key="2">
    <source>
        <dbReference type="ARBA" id="ARBA00011152"/>
    </source>
</evidence>
<dbReference type="HAMAP" id="MF_00278">
    <property type="entry name" value="HisH"/>
    <property type="match status" value="1"/>
</dbReference>
<organism evidence="13 14">
    <name type="scientific">Noviherbaspirillum galbum</name>
    <dbReference type="NCBI Taxonomy" id="2709383"/>
    <lineage>
        <taxon>Bacteria</taxon>
        <taxon>Pseudomonadati</taxon>
        <taxon>Pseudomonadota</taxon>
        <taxon>Betaproteobacteria</taxon>
        <taxon>Burkholderiales</taxon>
        <taxon>Oxalobacteraceae</taxon>
        <taxon>Noviherbaspirillum</taxon>
    </lineage>
</organism>
<dbReference type="RefSeq" id="WP_163967953.1">
    <property type="nucleotide sequence ID" value="NZ_JAAIVB010000078.1"/>
</dbReference>
<dbReference type="PANTHER" id="PTHR42701:SF1">
    <property type="entry name" value="IMIDAZOLE GLYCEROL PHOSPHATE SYNTHASE SUBUNIT HISH"/>
    <property type="match status" value="1"/>
</dbReference>
<dbReference type="UniPathway" id="UPA00031">
    <property type="reaction ID" value="UER00010"/>
</dbReference>
<sequence length="210" mass="23328">MIAIVDYGVANRGSMLNMLHRVGAKPVLASTPEAIMKADKIILPGVGAFDHGMQALEDRGLVQALRERVLNDGVPLLGVCLGMQMLGRGSEEGNRAGLGMIDAYCRRFRFAEGEKLKVPHMGWSRLAVNGNDAWLLHELDERARFYFVHSYHLVCEDDADVVARANYGRDFVALVQRGNVMGAQFHPEKSHRFGMALLRNFVEMRCCTPA</sequence>
<evidence type="ECO:0000256" key="11">
    <source>
        <dbReference type="PIRSR" id="PIRSR000495-1"/>
    </source>
</evidence>
<evidence type="ECO:0000256" key="1">
    <source>
        <dbReference type="ARBA" id="ARBA00005091"/>
    </source>
</evidence>
<dbReference type="PROSITE" id="PS51274">
    <property type="entry name" value="GATASE_COBBQ"/>
    <property type="match status" value="1"/>
</dbReference>
<dbReference type="SUPFAM" id="SSF52317">
    <property type="entry name" value="Class I glutamine amidotransferase-like"/>
    <property type="match status" value="1"/>
</dbReference>
<evidence type="ECO:0000259" key="12">
    <source>
        <dbReference type="Pfam" id="PF00117"/>
    </source>
</evidence>
<evidence type="ECO:0000256" key="10">
    <source>
        <dbReference type="HAMAP-Rule" id="MF_00278"/>
    </source>
</evidence>
<comment type="caution">
    <text evidence="13">The sequence shown here is derived from an EMBL/GenBank/DDBJ whole genome shotgun (WGS) entry which is preliminary data.</text>
</comment>
<keyword evidence="14" id="KW-1185">Reference proteome</keyword>
<feature type="active site" evidence="10 11">
    <location>
        <position position="188"/>
    </location>
</feature>
<evidence type="ECO:0000256" key="5">
    <source>
        <dbReference type="ARBA" id="ARBA00022962"/>
    </source>
</evidence>
<comment type="subcellular location">
    <subcellularLocation>
        <location evidence="10">Cytoplasm</location>
    </subcellularLocation>
</comment>